<evidence type="ECO:0000313" key="9">
    <source>
        <dbReference type="EMBL" id="PWV60587.1"/>
    </source>
</evidence>
<gene>
    <name evidence="9" type="ORF">C7443_107161</name>
</gene>
<dbReference type="RefSeq" id="WP_110019068.1">
    <property type="nucleotide sequence ID" value="NZ_QGTJ01000007.1"/>
</dbReference>
<dbReference type="Pfam" id="PF02472">
    <property type="entry name" value="ExbD"/>
    <property type="match status" value="1"/>
</dbReference>
<keyword evidence="4 7" id="KW-0812">Transmembrane</keyword>
<evidence type="ECO:0000256" key="7">
    <source>
        <dbReference type="RuleBase" id="RU003879"/>
    </source>
</evidence>
<keyword evidence="3" id="KW-1003">Cell membrane</keyword>
<evidence type="ECO:0000256" key="8">
    <source>
        <dbReference type="SAM" id="Phobius"/>
    </source>
</evidence>
<evidence type="ECO:0000256" key="2">
    <source>
        <dbReference type="ARBA" id="ARBA00005811"/>
    </source>
</evidence>
<dbReference type="GO" id="GO:0015031">
    <property type="term" value="P:protein transport"/>
    <property type="evidence" value="ECO:0007669"/>
    <property type="project" value="UniProtKB-KW"/>
</dbReference>
<keyword evidence="7" id="KW-0653">Protein transport</keyword>
<keyword evidence="6 8" id="KW-0472">Membrane</keyword>
<comment type="similarity">
    <text evidence="2 7">Belongs to the ExbD/TolR family.</text>
</comment>
<protein>
    <submittedName>
        <fullName evidence="9">Cell division and transport-associated protein TolR</fullName>
    </submittedName>
</protein>
<dbReference type="InterPro" id="IPR003400">
    <property type="entry name" value="ExbD"/>
</dbReference>
<dbReference type="AlphaFoldDB" id="A0A317MT46"/>
<keyword evidence="7" id="KW-0813">Transport</keyword>
<feature type="transmembrane region" description="Helical" evidence="8">
    <location>
        <begin position="12"/>
        <end position="37"/>
    </location>
</feature>
<dbReference type="GO" id="GO:0051301">
    <property type="term" value="P:cell division"/>
    <property type="evidence" value="ECO:0007669"/>
    <property type="project" value="UniProtKB-KW"/>
</dbReference>
<organism evidence="9 10">
    <name type="scientific">Plasticicumulans acidivorans</name>
    <dbReference type="NCBI Taxonomy" id="886464"/>
    <lineage>
        <taxon>Bacteria</taxon>
        <taxon>Pseudomonadati</taxon>
        <taxon>Pseudomonadota</taxon>
        <taxon>Gammaproteobacteria</taxon>
        <taxon>Candidatus Competibacteraceae</taxon>
        <taxon>Plasticicumulans</taxon>
    </lineage>
</organism>
<name>A0A317MT46_9GAMM</name>
<reference evidence="9 10" key="1">
    <citation type="submission" date="2018-05" db="EMBL/GenBank/DDBJ databases">
        <title>Genomic Encyclopedia of Type Strains, Phase IV (KMG-IV): sequencing the most valuable type-strain genomes for metagenomic binning, comparative biology and taxonomic classification.</title>
        <authorList>
            <person name="Goeker M."/>
        </authorList>
    </citation>
    <scope>NUCLEOTIDE SEQUENCE [LARGE SCALE GENOMIC DNA]</scope>
    <source>
        <strain evidence="9 10">DSM 23606</strain>
    </source>
</reference>
<comment type="caution">
    <text evidence="9">The sequence shown here is derived from an EMBL/GenBank/DDBJ whole genome shotgun (WGS) entry which is preliminary data.</text>
</comment>
<proteinExistence type="inferred from homology"/>
<evidence type="ECO:0000313" key="10">
    <source>
        <dbReference type="Proteomes" id="UP000246569"/>
    </source>
</evidence>
<evidence type="ECO:0000256" key="3">
    <source>
        <dbReference type="ARBA" id="ARBA00022475"/>
    </source>
</evidence>
<dbReference type="GO" id="GO:0022857">
    <property type="term" value="F:transmembrane transporter activity"/>
    <property type="evidence" value="ECO:0007669"/>
    <property type="project" value="InterPro"/>
</dbReference>
<accession>A0A317MT46</accession>
<dbReference type="PANTHER" id="PTHR30558">
    <property type="entry name" value="EXBD MEMBRANE COMPONENT OF PMF-DRIVEN MACROMOLECULE IMPORT SYSTEM"/>
    <property type="match status" value="1"/>
</dbReference>
<dbReference type="Gene3D" id="3.30.420.270">
    <property type="match status" value="1"/>
</dbReference>
<evidence type="ECO:0000256" key="4">
    <source>
        <dbReference type="ARBA" id="ARBA00022692"/>
    </source>
</evidence>
<comment type="subcellular location">
    <subcellularLocation>
        <location evidence="1">Cell membrane</location>
        <topology evidence="1">Single-pass membrane protein</topology>
    </subcellularLocation>
    <subcellularLocation>
        <location evidence="7">Cell membrane</location>
        <topology evidence="7">Single-pass type II membrane protein</topology>
    </subcellularLocation>
</comment>
<dbReference type="EMBL" id="QGTJ01000007">
    <property type="protein sequence ID" value="PWV60587.1"/>
    <property type="molecule type" value="Genomic_DNA"/>
</dbReference>
<evidence type="ECO:0000256" key="5">
    <source>
        <dbReference type="ARBA" id="ARBA00022989"/>
    </source>
</evidence>
<keyword evidence="10" id="KW-1185">Reference proteome</keyword>
<dbReference type="Proteomes" id="UP000246569">
    <property type="component" value="Unassembled WGS sequence"/>
</dbReference>
<evidence type="ECO:0000256" key="6">
    <source>
        <dbReference type="ARBA" id="ARBA00023136"/>
    </source>
</evidence>
<dbReference type="OrthoDB" id="9798629at2"/>
<dbReference type="GO" id="GO:0005886">
    <property type="term" value="C:plasma membrane"/>
    <property type="evidence" value="ECO:0007669"/>
    <property type="project" value="UniProtKB-SubCell"/>
</dbReference>
<keyword evidence="9" id="KW-0132">Cell division</keyword>
<sequence>MARRSSRKKVLAEMNVVPFIDVMLVLLIIFMAVTPIINQSVEIELPQAQKTSEVEQGPDEPPVIVSVYENGSITVGRGTRDVSAMFNLDDPTQAAEAKVTAEHFLGADAASKTVLVAGHRTASYEKVLAVINRISEWKVAKVGLMSTPAEQ</sequence>
<evidence type="ECO:0000256" key="1">
    <source>
        <dbReference type="ARBA" id="ARBA00004162"/>
    </source>
</evidence>
<keyword evidence="9" id="KW-0131">Cell cycle</keyword>
<keyword evidence="5 8" id="KW-1133">Transmembrane helix</keyword>
<dbReference type="PANTHER" id="PTHR30558:SF7">
    <property type="entry name" value="TOL-PAL SYSTEM PROTEIN TOLR"/>
    <property type="match status" value="1"/>
</dbReference>